<dbReference type="Pfam" id="PF01966">
    <property type="entry name" value="HD"/>
    <property type="match status" value="1"/>
</dbReference>
<dbReference type="InterPro" id="IPR006674">
    <property type="entry name" value="HD_domain"/>
</dbReference>
<name>A0A7R7VY02_ASPCH</name>
<dbReference type="Gene3D" id="1.10.3210.50">
    <property type="match status" value="1"/>
</dbReference>
<dbReference type="CDD" id="cd00077">
    <property type="entry name" value="HDc"/>
    <property type="match status" value="1"/>
</dbReference>
<dbReference type="PANTHER" id="PTHR33594">
    <property type="entry name" value="SUPERFAMILY HYDROLASE, PUTATIVE (AFU_ORTHOLOGUE AFUA_1G03035)-RELATED"/>
    <property type="match status" value="1"/>
</dbReference>
<keyword evidence="3" id="KW-1185">Reference proteome</keyword>
<organism evidence="2 3">
    <name type="scientific">Aspergillus chevalieri</name>
    <name type="common">Eurotium chevalieri</name>
    <dbReference type="NCBI Taxonomy" id="182096"/>
    <lineage>
        <taxon>Eukaryota</taxon>
        <taxon>Fungi</taxon>
        <taxon>Dikarya</taxon>
        <taxon>Ascomycota</taxon>
        <taxon>Pezizomycotina</taxon>
        <taxon>Eurotiomycetes</taxon>
        <taxon>Eurotiomycetidae</taxon>
        <taxon>Eurotiales</taxon>
        <taxon>Aspergillaceae</taxon>
        <taxon>Aspergillus</taxon>
        <taxon>Aspergillus subgen. Aspergillus</taxon>
    </lineage>
</organism>
<dbReference type="InterPro" id="IPR003607">
    <property type="entry name" value="HD/PDEase_dom"/>
</dbReference>
<dbReference type="KEGG" id="ache:ACHE_80685S"/>
<protein>
    <recommendedName>
        <fullName evidence="1">HD/PDEase domain-containing protein</fullName>
    </recommendedName>
</protein>
<dbReference type="SUPFAM" id="SSF109604">
    <property type="entry name" value="HD-domain/PDEase-like"/>
    <property type="match status" value="1"/>
</dbReference>
<accession>A0A7R7VY02</accession>
<dbReference type="PANTHER" id="PTHR33594:SF1">
    <property type="entry name" value="HD_PDEASE DOMAIN-CONTAINING PROTEIN"/>
    <property type="match status" value="1"/>
</dbReference>
<dbReference type="SMART" id="SM00471">
    <property type="entry name" value="HDc"/>
    <property type="match status" value="1"/>
</dbReference>
<dbReference type="RefSeq" id="XP_043141298.1">
    <property type="nucleotide sequence ID" value="XM_043284083.1"/>
</dbReference>
<dbReference type="EMBL" id="AP024423">
    <property type="protein sequence ID" value="BCR92785.1"/>
    <property type="molecule type" value="Genomic_DNA"/>
</dbReference>
<gene>
    <name evidence="2" type="ORF">ACHE_80685S</name>
</gene>
<evidence type="ECO:0000313" key="3">
    <source>
        <dbReference type="Proteomes" id="UP000637239"/>
    </source>
</evidence>
<dbReference type="Proteomes" id="UP000637239">
    <property type="component" value="Chromosome 8"/>
</dbReference>
<feature type="domain" description="HD/PDEase" evidence="1">
    <location>
        <begin position="58"/>
        <end position="185"/>
    </location>
</feature>
<sequence length="246" mass="27592">MTTTTTTYTTTTTTLCQETTLGDLQEALSQSHQDVLIKNQELLVSVAESVKDYMSQYDLSHDFNHILRVLTLSRRILDVECQDGGIEYDPIIVFLSALLHDIGDHKYIKTGESATVQIATILSKAGASPSLTQKVRIIASNISYTTEIKDPARLQGILQHHRELGIVQDADRLDAIGATGIGRAFAFGGAKKPDLGLENPREHISEKLERLVDFMKTGAGKRMAVERTKRLRIFQEWWDEEMRFES</sequence>
<dbReference type="GeneID" id="66987134"/>
<dbReference type="AlphaFoldDB" id="A0A7R7VY02"/>
<reference evidence="2" key="2">
    <citation type="submission" date="2021-02" db="EMBL/GenBank/DDBJ databases">
        <title>Aspergillus chevalieri M1 genome sequence.</title>
        <authorList>
            <person name="Kadooka C."/>
            <person name="Mori K."/>
            <person name="Futagami T."/>
        </authorList>
    </citation>
    <scope>NUCLEOTIDE SEQUENCE</scope>
    <source>
        <strain evidence="2">M1</strain>
    </source>
</reference>
<evidence type="ECO:0000313" key="2">
    <source>
        <dbReference type="EMBL" id="BCR92785.1"/>
    </source>
</evidence>
<proteinExistence type="predicted"/>
<reference evidence="2" key="1">
    <citation type="submission" date="2021-01" db="EMBL/GenBank/DDBJ databases">
        <authorList>
            <consortium name="Aspergillus chevalieri M1 genome sequencing consortium"/>
            <person name="Kazuki M."/>
            <person name="Futagami T."/>
        </authorList>
    </citation>
    <scope>NUCLEOTIDE SEQUENCE</scope>
    <source>
        <strain evidence="2">M1</strain>
    </source>
</reference>
<evidence type="ECO:0000259" key="1">
    <source>
        <dbReference type="SMART" id="SM00471"/>
    </source>
</evidence>